<evidence type="ECO:0000259" key="1">
    <source>
        <dbReference type="Pfam" id="PF14452"/>
    </source>
</evidence>
<dbReference type="Proteomes" id="UP000198346">
    <property type="component" value="Unassembled WGS sequence"/>
</dbReference>
<dbReference type="RefSeq" id="WP_159462415.1">
    <property type="nucleotide sequence ID" value="NZ_FZQA01000002.1"/>
</dbReference>
<proteinExistence type="predicted"/>
<dbReference type="Pfam" id="PF14452">
    <property type="entry name" value="Multi_ubiq"/>
    <property type="match status" value="2"/>
</dbReference>
<evidence type="ECO:0000313" key="3">
    <source>
        <dbReference type="Proteomes" id="UP000198346"/>
    </source>
</evidence>
<dbReference type="InterPro" id="IPR027802">
    <property type="entry name" value="Multi-ubiquitin_dom"/>
</dbReference>
<feature type="domain" description="Multi-ubiquitin" evidence="1">
    <location>
        <begin position="41"/>
        <end position="101"/>
    </location>
</feature>
<accession>A0A239PNQ8</accession>
<dbReference type="AlphaFoldDB" id="A0A239PNQ8"/>
<name>A0A239PNQ8_9PROT</name>
<gene>
    <name evidence="2" type="ORF">SAMN06297382_0956</name>
</gene>
<keyword evidence="3" id="KW-1185">Reference proteome</keyword>
<sequence>MSQIAVEEDIIDVEDCVRRGEEPRTGAQYRIKVGNDRLEYETYVVADPVPTGAQVLTAAGHTHVVGHILIAVLRDGGLEEIRPDETVEIFRRGVERFIAFRSDRSFRFILNDRRLEWGADSILGRVLKLLAGLDPAKSGVWLERRDEPDMLVEDDQLISLAGKEVERFRAAPVFILCIEGDSHRWLKSTITMEEIAALGGWDPSQGVIEVDKDQNERQLKPGEVITLKPGFSYGKKLCWKRG</sequence>
<dbReference type="EMBL" id="FZQA01000002">
    <property type="protein sequence ID" value="SNT71935.1"/>
    <property type="molecule type" value="Genomic_DNA"/>
</dbReference>
<feature type="domain" description="Multi-ubiquitin" evidence="1">
    <location>
        <begin position="106"/>
        <end position="171"/>
    </location>
</feature>
<dbReference type="OrthoDB" id="512401at2"/>
<organism evidence="2 3">
    <name type="scientific">Amphiplicatus metriothermophilus</name>
    <dbReference type="NCBI Taxonomy" id="1519374"/>
    <lineage>
        <taxon>Bacteria</taxon>
        <taxon>Pseudomonadati</taxon>
        <taxon>Pseudomonadota</taxon>
        <taxon>Alphaproteobacteria</taxon>
        <taxon>Parvularculales</taxon>
        <taxon>Parvularculaceae</taxon>
        <taxon>Amphiplicatus</taxon>
    </lineage>
</organism>
<reference evidence="2 3" key="1">
    <citation type="submission" date="2017-07" db="EMBL/GenBank/DDBJ databases">
        <authorList>
            <person name="Sun Z.S."/>
            <person name="Albrecht U."/>
            <person name="Echele G."/>
            <person name="Lee C.C."/>
        </authorList>
    </citation>
    <scope>NUCLEOTIDE SEQUENCE [LARGE SCALE GENOMIC DNA]</scope>
    <source>
        <strain evidence="2 3">CGMCC 1.12710</strain>
    </source>
</reference>
<protein>
    <submittedName>
        <fullName evidence="2">Multiubiquitin</fullName>
    </submittedName>
</protein>
<evidence type="ECO:0000313" key="2">
    <source>
        <dbReference type="EMBL" id="SNT71935.1"/>
    </source>
</evidence>